<dbReference type="Gene3D" id="3.50.50.60">
    <property type="entry name" value="FAD/NAD(P)-binding domain"/>
    <property type="match status" value="1"/>
</dbReference>
<keyword evidence="1" id="KW-0560">Oxidoreductase</keyword>
<dbReference type="Pfam" id="PF01266">
    <property type="entry name" value="DAO"/>
    <property type="match status" value="1"/>
</dbReference>
<dbReference type="GO" id="GO:0016491">
    <property type="term" value="F:oxidoreductase activity"/>
    <property type="evidence" value="ECO:0007669"/>
    <property type="project" value="UniProtKB-KW"/>
</dbReference>
<gene>
    <name evidence="3" type="ORF">ETSY2_39990</name>
</gene>
<dbReference type="InterPro" id="IPR036188">
    <property type="entry name" value="FAD/NAD-bd_sf"/>
</dbReference>
<protein>
    <recommendedName>
        <fullName evidence="2">FAD dependent oxidoreductase domain-containing protein</fullName>
    </recommendedName>
</protein>
<dbReference type="PANTHER" id="PTHR13847">
    <property type="entry name" value="SARCOSINE DEHYDROGENASE-RELATED"/>
    <property type="match status" value="1"/>
</dbReference>
<dbReference type="EMBL" id="AZHX01001780">
    <property type="protein sequence ID" value="ETW99937.1"/>
    <property type="molecule type" value="Genomic_DNA"/>
</dbReference>
<dbReference type="SUPFAM" id="SSF51905">
    <property type="entry name" value="FAD/NAD(P)-binding domain"/>
    <property type="match status" value="1"/>
</dbReference>
<dbReference type="Gene3D" id="3.30.9.10">
    <property type="entry name" value="D-Amino Acid Oxidase, subunit A, domain 2"/>
    <property type="match status" value="1"/>
</dbReference>
<evidence type="ECO:0000313" key="4">
    <source>
        <dbReference type="Proteomes" id="UP000019140"/>
    </source>
</evidence>
<dbReference type="InterPro" id="IPR006076">
    <property type="entry name" value="FAD-dep_OxRdtase"/>
</dbReference>
<comment type="caution">
    <text evidence="3">The sequence shown here is derived from an EMBL/GenBank/DDBJ whole genome shotgun (WGS) entry which is preliminary data.</text>
</comment>
<keyword evidence="4" id="KW-1185">Reference proteome</keyword>
<proteinExistence type="predicted"/>
<accession>W4LPQ3</accession>
<dbReference type="AlphaFoldDB" id="W4LPQ3"/>
<feature type="domain" description="FAD dependent oxidoreductase" evidence="2">
    <location>
        <begin position="8"/>
        <end position="362"/>
    </location>
</feature>
<dbReference type="GO" id="GO:0005737">
    <property type="term" value="C:cytoplasm"/>
    <property type="evidence" value="ECO:0007669"/>
    <property type="project" value="TreeGrafter"/>
</dbReference>
<dbReference type="PANTHER" id="PTHR13847:SF287">
    <property type="entry name" value="FAD-DEPENDENT OXIDOREDUCTASE DOMAIN-CONTAINING PROTEIN 1"/>
    <property type="match status" value="1"/>
</dbReference>
<dbReference type="HOGENOM" id="CLU_007884_11_1_7"/>
<reference evidence="3 4" key="1">
    <citation type="journal article" date="2014" name="Nature">
        <title>An environmental bacterial taxon with a large and distinct metabolic repertoire.</title>
        <authorList>
            <person name="Wilson M.C."/>
            <person name="Mori T."/>
            <person name="Ruckert C."/>
            <person name="Uria A.R."/>
            <person name="Helf M.J."/>
            <person name="Takada K."/>
            <person name="Gernert C."/>
            <person name="Steffens U.A."/>
            <person name="Heycke N."/>
            <person name="Schmitt S."/>
            <person name="Rinke C."/>
            <person name="Helfrich E.J."/>
            <person name="Brachmann A.O."/>
            <person name="Gurgui C."/>
            <person name="Wakimoto T."/>
            <person name="Kracht M."/>
            <person name="Crusemann M."/>
            <person name="Hentschel U."/>
            <person name="Abe I."/>
            <person name="Matsunaga S."/>
            <person name="Kalinowski J."/>
            <person name="Takeyama H."/>
            <person name="Piel J."/>
        </authorList>
    </citation>
    <scope>NUCLEOTIDE SEQUENCE [LARGE SCALE GENOMIC DNA]</scope>
    <source>
        <strain evidence="4">TSY2</strain>
    </source>
</reference>
<evidence type="ECO:0000256" key="1">
    <source>
        <dbReference type="ARBA" id="ARBA00023002"/>
    </source>
</evidence>
<sequence>MVPREANIVVIGGGVLGTSTAFHLAAAGHDRIVLLDRGPIAGGTTPFAAGQTSYLPSNERLLPFTSYCLDFFEQFEEKTGYAINFHQNGSLRVALSEQHVPGLHARMEMAKSIGDRAEWLTPQQAHDLVPGLDVSGAKGILLAPRDGFVEPRSVAASYAAGARDRGVTICTRTAVTGIDMADGAVQTVRTAAGNIQTRWVVLAAGAWTRQFSQQLGLNIRTVPVRHQAFVTAPLAGVTERQPVVRIVDTQVYARPEAGGLLVGGYGYRPLSFDMDAFPNRFEIPDLEADQIYYQQLTDAAVQNFPVLQDAGIIQERRGLPTMTPDGQYMVSEVDDIQGLVIVAGCQVGGIWSSPGLGRVAADIISGQESIPAAAFKANRFDEAYAHDAALRTQCEQVYAVHYWDMY</sequence>
<name>W4LPQ3_9BACT</name>
<evidence type="ECO:0000259" key="2">
    <source>
        <dbReference type="Pfam" id="PF01266"/>
    </source>
</evidence>
<evidence type="ECO:0000313" key="3">
    <source>
        <dbReference type="EMBL" id="ETW99937.1"/>
    </source>
</evidence>
<organism evidence="3 4">
    <name type="scientific">Candidatus Entotheonella gemina</name>
    <dbReference type="NCBI Taxonomy" id="1429439"/>
    <lineage>
        <taxon>Bacteria</taxon>
        <taxon>Pseudomonadati</taxon>
        <taxon>Nitrospinota/Tectimicrobiota group</taxon>
        <taxon>Candidatus Tectimicrobiota</taxon>
        <taxon>Candidatus Entotheonellia</taxon>
        <taxon>Candidatus Entotheonellales</taxon>
        <taxon>Candidatus Entotheonellaceae</taxon>
        <taxon>Candidatus Entotheonella</taxon>
    </lineage>
</organism>
<dbReference type="SUPFAM" id="SSF54373">
    <property type="entry name" value="FAD-linked reductases, C-terminal domain"/>
    <property type="match status" value="1"/>
</dbReference>
<dbReference type="Proteomes" id="UP000019140">
    <property type="component" value="Unassembled WGS sequence"/>
</dbReference>